<comment type="caution">
    <text evidence="2">The sequence shown here is derived from an EMBL/GenBank/DDBJ whole genome shotgun (WGS) entry which is preliminary data.</text>
</comment>
<dbReference type="Pfam" id="PF13454">
    <property type="entry name" value="NAD_binding_9"/>
    <property type="match status" value="1"/>
</dbReference>
<dbReference type="InterPro" id="IPR036188">
    <property type="entry name" value="FAD/NAD-bd_sf"/>
</dbReference>
<name>A0ABY1NBF0_9BACT</name>
<dbReference type="InterPro" id="IPR038732">
    <property type="entry name" value="HpyO/CreE_NAD-binding"/>
</dbReference>
<dbReference type="PANTHER" id="PTHR40254">
    <property type="entry name" value="BLR0577 PROTEIN"/>
    <property type="match status" value="1"/>
</dbReference>
<evidence type="ECO:0000313" key="2">
    <source>
        <dbReference type="EMBL" id="SMP05664.1"/>
    </source>
</evidence>
<dbReference type="RefSeq" id="WP_283411307.1">
    <property type="nucleotide sequence ID" value="NZ_FXUA01000001.1"/>
</dbReference>
<keyword evidence="3" id="KW-1185">Reference proteome</keyword>
<organism evidence="2 3">
    <name type="scientific">Algoriphagus winogradskyi</name>
    <dbReference type="NCBI Taxonomy" id="237017"/>
    <lineage>
        <taxon>Bacteria</taxon>
        <taxon>Pseudomonadati</taxon>
        <taxon>Bacteroidota</taxon>
        <taxon>Cytophagia</taxon>
        <taxon>Cytophagales</taxon>
        <taxon>Cyclobacteriaceae</taxon>
        <taxon>Algoriphagus</taxon>
    </lineage>
</organism>
<dbReference type="SUPFAM" id="SSF51905">
    <property type="entry name" value="FAD/NAD(P)-binding domain"/>
    <property type="match status" value="1"/>
</dbReference>
<sequence>MQTIALLGGGPAALFMYKRIVEAKLCNYTVHIFEKHEKLGAGLPYSKYGASKEHITNVSSNEIPSIKTSVKDWISQAPKALLRKFDMDEISLNEYKVLPRLLFGEYLEAQFNLLQKEAKKAGIQTVVHLNSEVVNVLDNENAEKVNVILKSGEKLTLDKVIICTGHSFPRKKEKKVKGWFDSPYPPEKLALQVNYKVAIRGASLTAIDAVRTMARANGKFTHGSDGVYTYHLSKKSKGFKIKLFSLGGLLPGVRIHLEDTRPDPSDLLSEDEIKIIKNQHKGFIPLDYVYDQNFRKILQEKQPDLYKESKGMAMEEFMEFMMDKRKKTDPMRLFRQEYEEAEQSIETQESIIWKETLADLSYVINYAIKHFSAEDMLRYKRSLQPLISLIIAFVPQSSAREILALHNAGVLELVDVDKNSLVKPSEKGGCIYSYGDKKNQKKKEHFKMFIDALGQMPFYFKKLPFNGLIHTHTLSPAYLNFADQENAIQEFEEGNKEVHKDVSGVYLLHLPGISINDYFQPLNQYGVANKRIYVMAVPYISGLNPDYSGLDFCEVASQKILDNLTDPYHRNR</sequence>
<evidence type="ECO:0000259" key="1">
    <source>
        <dbReference type="Pfam" id="PF13454"/>
    </source>
</evidence>
<protein>
    <submittedName>
        <fullName evidence="2">Uncharacterized NAD(P)/FAD-binding protein YdhS</fullName>
    </submittedName>
</protein>
<dbReference type="InterPro" id="IPR052189">
    <property type="entry name" value="L-asp_N-monooxygenase_NS-form"/>
</dbReference>
<dbReference type="PANTHER" id="PTHR40254:SF1">
    <property type="entry name" value="BLR0577 PROTEIN"/>
    <property type="match status" value="1"/>
</dbReference>
<accession>A0ABY1NBF0</accession>
<dbReference type="Gene3D" id="3.50.50.60">
    <property type="entry name" value="FAD/NAD(P)-binding domain"/>
    <property type="match status" value="1"/>
</dbReference>
<dbReference type="EMBL" id="FXUA01000001">
    <property type="protein sequence ID" value="SMP05664.1"/>
    <property type="molecule type" value="Genomic_DNA"/>
</dbReference>
<proteinExistence type="predicted"/>
<evidence type="ECO:0000313" key="3">
    <source>
        <dbReference type="Proteomes" id="UP001157915"/>
    </source>
</evidence>
<gene>
    <name evidence="2" type="ORF">SAMN06265367_101366</name>
</gene>
<reference evidence="2 3" key="1">
    <citation type="submission" date="2017-05" db="EMBL/GenBank/DDBJ databases">
        <authorList>
            <person name="Varghese N."/>
            <person name="Submissions S."/>
        </authorList>
    </citation>
    <scope>NUCLEOTIDE SEQUENCE [LARGE SCALE GENOMIC DNA]</scope>
    <source>
        <strain evidence="2 3">DSM 15360</strain>
    </source>
</reference>
<feature type="domain" description="FAD-dependent urate hydroxylase HpyO/Asp monooxygenase CreE-like FAD/NAD(P)-binding" evidence="1">
    <location>
        <begin position="5"/>
        <end position="166"/>
    </location>
</feature>
<dbReference type="Proteomes" id="UP001157915">
    <property type="component" value="Unassembled WGS sequence"/>
</dbReference>